<keyword evidence="2" id="KW-1133">Transmembrane helix</keyword>
<evidence type="ECO:0000313" key="4">
    <source>
        <dbReference type="Proteomes" id="UP000662747"/>
    </source>
</evidence>
<dbReference type="Pfam" id="PF04186">
    <property type="entry name" value="FxsA"/>
    <property type="match status" value="1"/>
</dbReference>
<reference evidence="3 4" key="1">
    <citation type="submission" date="2021-02" db="EMBL/GenBank/DDBJ databases">
        <title>De Novo genome assembly of isolated myxobacteria.</title>
        <authorList>
            <person name="Stevens D.C."/>
        </authorList>
    </citation>
    <scope>NUCLEOTIDE SEQUENCE [LARGE SCALE GENOMIC DNA]</scope>
    <source>
        <strain evidence="4">SCPEA02</strain>
    </source>
</reference>
<evidence type="ECO:0000256" key="2">
    <source>
        <dbReference type="SAM" id="Phobius"/>
    </source>
</evidence>
<keyword evidence="4" id="KW-1185">Reference proteome</keyword>
<accession>A0ABX7NZ18</accession>
<gene>
    <name evidence="3" type="ORF">JY651_03675</name>
</gene>
<dbReference type="PANTHER" id="PTHR35335">
    <property type="entry name" value="UPF0716 PROTEIN FXSA"/>
    <property type="match status" value="1"/>
</dbReference>
<protein>
    <submittedName>
        <fullName evidence="3">FxsA family protein</fullName>
    </submittedName>
</protein>
<dbReference type="RefSeq" id="WP_206725656.1">
    <property type="nucleotide sequence ID" value="NZ_CP071090.1"/>
</dbReference>
<evidence type="ECO:0000256" key="1">
    <source>
        <dbReference type="SAM" id="MobiDB-lite"/>
    </source>
</evidence>
<name>A0ABX7NZ18_9BACT</name>
<keyword evidence="2" id="KW-0812">Transmembrane</keyword>
<evidence type="ECO:0000313" key="3">
    <source>
        <dbReference type="EMBL" id="QSQ24089.1"/>
    </source>
</evidence>
<dbReference type="PANTHER" id="PTHR35335:SF1">
    <property type="entry name" value="UPF0716 PROTEIN FXSA"/>
    <property type="match status" value="1"/>
</dbReference>
<dbReference type="InterPro" id="IPR007313">
    <property type="entry name" value="FxsA"/>
</dbReference>
<keyword evidence="2" id="KW-0472">Membrane</keyword>
<organism evidence="3 4">
    <name type="scientific">Pyxidicoccus parkwayensis</name>
    <dbReference type="NCBI Taxonomy" id="2813578"/>
    <lineage>
        <taxon>Bacteria</taxon>
        <taxon>Pseudomonadati</taxon>
        <taxon>Myxococcota</taxon>
        <taxon>Myxococcia</taxon>
        <taxon>Myxococcales</taxon>
        <taxon>Cystobacterineae</taxon>
        <taxon>Myxococcaceae</taxon>
        <taxon>Pyxidicoccus</taxon>
    </lineage>
</organism>
<feature type="region of interest" description="Disordered" evidence="1">
    <location>
        <begin position="142"/>
        <end position="207"/>
    </location>
</feature>
<sequence length="207" mass="22227">MFKYLLLAILVVPFLELYLLLAIGREVGLLPTVAMLLLTAMVGTWVARREGGRVMRSWRDSMARGQVPEEGILGGALVMLGGALLVVPGVITDVVGLFLLLPPTRRLVAARVRKSLERKVREGSVHVTTVGFGGFGGFGGSRGDGPFPGGMFPEAPSLSRQDEPGAKFTEGPSRQEQGEVDAEPSSRPSRSSQGEVDAEFTEDEPRH</sequence>
<feature type="compositionally biased region" description="Acidic residues" evidence="1">
    <location>
        <begin position="196"/>
        <end position="207"/>
    </location>
</feature>
<feature type="transmembrane region" description="Helical" evidence="2">
    <location>
        <begin position="5"/>
        <end position="23"/>
    </location>
</feature>
<feature type="transmembrane region" description="Helical" evidence="2">
    <location>
        <begin position="29"/>
        <end position="47"/>
    </location>
</feature>
<proteinExistence type="predicted"/>
<dbReference type="NCBIfam" id="NF008528">
    <property type="entry name" value="PRK11463.1-2"/>
    <property type="match status" value="1"/>
</dbReference>
<dbReference type="EMBL" id="CP071090">
    <property type="protein sequence ID" value="QSQ24089.1"/>
    <property type="molecule type" value="Genomic_DNA"/>
</dbReference>
<feature type="transmembrane region" description="Helical" evidence="2">
    <location>
        <begin position="72"/>
        <end position="101"/>
    </location>
</feature>
<dbReference type="Proteomes" id="UP000662747">
    <property type="component" value="Chromosome"/>
</dbReference>